<dbReference type="AlphaFoldDB" id="A0A8H7Y6L7"/>
<reference evidence="1" key="1">
    <citation type="submission" date="2021-02" db="EMBL/GenBank/DDBJ databases">
        <title>Psilocybe cubensis genome.</title>
        <authorList>
            <person name="Mckernan K.J."/>
            <person name="Crawford S."/>
            <person name="Trippe A."/>
            <person name="Kane L.T."/>
            <person name="Mclaughlin S."/>
        </authorList>
    </citation>
    <scope>NUCLEOTIDE SEQUENCE [LARGE SCALE GENOMIC DNA]</scope>
    <source>
        <strain evidence="1">MGC-MH-2018</strain>
    </source>
</reference>
<proteinExistence type="predicted"/>
<protein>
    <submittedName>
        <fullName evidence="1">Uncharacterized protein</fullName>
    </submittedName>
</protein>
<accession>A0A8H7Y6L7</accession>
<organism evidence="1">
    <name type="scientific">Psilocybe cubensis</name>
    <name type="common">Psychedelic mushroom</name>
    <name type="synonym">Stropharia cubensis</name>
    <dbReference type="NCBI Taxonomy" id="181762"/>
    <lineage>
        <taxon>Eukaryota</taxon>
        <taxon>Fungi</taxon>
        <taxon>Dikarya</taxon>
        <taxon>Basidiomycota</taxon>
        <taxon>Agaricomycotina</taxon>
        <taxon>Agaricomycetes</taxon>
        <taxon>Agaricomycetidae</taxon>
        <taxon>Agaricales</taxon>
        <taxon>Agaricineae</taxon>
        <taxon>Strophariaceae</taxon>
        <taxon>Psilocybe</taxon>
    </lineage>
</organism>
<sequence length="95" mass="10457">MILGVDLVIVPDTVVPVNPNMATKTLPEEAYNWPFSVGIHHPGLENKADGSKTHIGYLGHRFKDIGINPWPGKGEKLPVIPKVVHVVGSETWFHD</sequence>
<comment type="caution">
    <text evidence="1">The sequence shown here is derived from an EMBL/GenBank/DDBJ whole genome shotgun (WGS) entry which is preliminary data.</text>
</comment>
<evidence type="ECO:0000313" key="1">
    <source>
        <dbReference type="EMBL" id="KAG5173412.1"/>
    </source>
</evidence>
<gene>
    <name evidence="1" type="ORF">JR316_000068</name>
</gene>
<dbReference type="EMBL" id="JAFIQS010000001">
    <property type="protein sequence ID" value="KAG5173412.1"/>
    <property type="molecule type" value="Genomic_DNA"/>
</dbReference>
<name>A0A8H7Y6L7_PSICU</name>